<evidence type="ECO:0008006" key="2">
    <source>
        <dbReference type="Google" id="ProtNLM"/>
    </source>
</evidence>
<dbReference type="InterPro" id="IPR027417">
    <property type="entry name" value="P-loop_NTPase"/>
</dbReference>
<dbReference type="Gene3D" id="3.40.50.300">
    <property type="entry name" value="P-loop containing nucleotide triphosphate hydrolases"/>
    <property type="match status" value="1"/>
</dbReference>
<name>A0A7S2NV05_9STRA</name>
<dbReference type="AlphaFoldDB" id="A0A7S2NV05"/>
<proteinExistence type="predicted"/>
<dbReference type="EMBL" id="HBGY01005498">
    <property type="protein sequence ID" value="CAD9562070.1"/>
    <property type="molecule type" value="Transcribed_RNA"/>
</dbReference>
<sequence length="540" mass="61091">MSNRKRLTIFITISACVLAIVTWKIDVLAYKQVVAASSVSKNYVNITQLLRYDGHRDSENVIIRDELGNDVLWSWGREYLEAASDKKPIRKWGCNRMETPLIFVHIGKCGGGSVRARLAAGALNYTKGTKWVESDKAGSYYPVATKVANGAEEVVMEKAYFCNSKHLNYRSSTKEKSYEGTLACNSTTPLGHMIGCPELLMVNFCQPGACEATSSSCRIVYAGHNLLGNEMHYLPYQVSMKWWESTWRHLYRDKSFADFISSHLSNLSPGNTNYCEQSNFSRPVTLRDHNQLYGKCSVPIFNEVDSRARTMAQNLQSYSGVSEYQENWSPIYASLPAQRITMIRDPFDFLLSQYFWQNIGDDFDCNDLKGATTFDSNIEKSNWVNKYSLKFIEYVCGEDCTVRFASAGQDNTSIIAQIKEQAKANLRHSFTVVGLLNETEAFYDMVTTRVGYIDLTLNLDVVGLSHTTSEIATKECKDLYRNDAFQKKMMDASPALAALVEIYNVGVEVNRYQMKELSQCTEGDREARSRISKLMEELAL</sequence>
<accession>A0A7S2NV05</accession>
<organism evidence="1">
    <name type="scientific">Leptocylindrus danicus</name>
    <dbReference type="NCBI Taxonomy" id="163516"/>
    <lineage>
        <taxon>Eukaryota</taxon>
        <taxon>Sar</taxon>
        <taxon>Stramenopiles</taxon>
        <taxon>Ochrophyta</taxon>
        <taxon>Bacillariophyta</taxon>
        <taxon>Coscinodiscophyceae</taxon>
        <taxon>Chaetocerotophycidae</taxon>
        <taxon>Leptocylindrales</taxon>
        <taxon>Leptocylindraceae</taxon>
        <taxon>Leptocylindrus</taxon>
    </lineage>
</organism>
<protein>
    <recommendedName>
        <fullName evidence="2">Sulfotransferase domain-containing protein</fullName>
    </recommendedName>
</protein>
<evidence type="ECO:0000313" key="1">
    <source>
        <dbReference type="EMBL" id="CAD9562070.1"/>
    </source>
</evidence>
<gene>
    <name evidence="1" type="ORF">LDAN0321_LOCUS3354</name>
</gene>
<reference evidence="1" key="1">
    <citation type="submission" date="2021-01" db="EMBL/GenBank/DDBJ databases">
        <authorList>
            <person name="Corre E."/>
            <person name="Pelletier E."/>
            <person name="Niang G."/>
            <person name="Scheremetjew M."/>
            <person name="Finn R."/>
            <person name="Kale V."/>
            <person name="Holt S."/>
            <person name="Cochrane G."/>
            <person name="Meng A."/>
            <person name="Brown T."/>
            <person name="Cohen L."/>
        </authorList>
    </citation>
    <scope>NUCLEOTIDE SEQUENCE</scope>
    <source>
        <strain evidence="1">B650</strain>
    </source>
</reference>